<protein>
    <recommendedName>
        <fullName evidence="4">Peptidase S8/S53 domain-containing protein</fullName>
    </recommendedName>
</protein>
<evidence type="ECO:0000256" key="1">
    <source>
        <dbReference type="SAM" id="MobiDB-lite"/>
    </source>
</evidence>
<evidence type="ECO:0008006" key="4">
    <source>
        <dbReference type="Google" id="ProtNLM"/>
    </source>
</evidence>
<evidence type="ECO:0000313" key="2">
    <source>
        <dbReference type="EMBL" id="EPS45820.1"/>
    </source>
</evidence>
<dbReference type="STRING" id="1284197.S8AS66"/>
<comment type="caution">
    <text evidence="2">The sequence shown here is derived from an EMBL/GenBank/DDBJ whole genome shotgun (WGS) entry which is preliminary data.</text>
</comment>
<reference evidence="2 3" key="1">
    <citation type="journal article" date="2013" name="PLoS Genet.">
        <title>Genomic mechanisms accounting for the adaptation to parasitism in nematode-trapping fungi.</title>
        <authorList>
            <person name="Meerupati T."/>
            <person name="Andersson K.M."/>
            <person name="Friman E."/>
            <person name="Kumar D."/>
            <person name="Tunlid A."/>
            <person name="Ahren D."/>
        </authorList>
    </citation>
    <scope>NUCLEOTIDE SEQUENCE [LARGE SCALE GENOMIC DNA]</scope>
    <source>
        <strain evidence="2 3">CBS 200.50</strain>
    </source>
</reference>
<evidence type="ECO:0000313" key="3">
    <source>
        <dbReference type="Proteomes" id="UP000015100"/>
    </source>
</evidence>
<gene>
    <name evidence="2" type="ORF">H072_129</name>
</gene>
<keyword evidence="3" id="KW-1185">Reference proteome</keyword>
<dbReference type="eggNOG" id="ENOG502SCG5">
    <property type="taxonomic scope" value="Eukaryota"/>
</dbReference>
<dbReference type="Proteomes" id="UP000015100">
    <property type="component" value="Unassembled WGS sequence"/>
</dbReference>
<reference evidence="3" key="2">
    <citation type="submission" date="2013-04" db="EMBL/GenBank/DDBJ databases">
        <title>Genomic mechanisms accounting for the adaptation to parasitism in nematode-trapping fungi.</title>
        <authorList>
            <person name="Ahren D.G."/>
        </authorList>
    </citation>
    <scope>NUCLEOTIDE SEQUENCE [LARGE SCALE GENOMIC DNA]</scope>
    <source>
        <strain evidence="3">CBS 200.50</strain>
    </source>
</reference>
<accession>S8AS66</accession>
<feature type="region of interest" description="Disordered" evidence="1">
    <location>
        <begin position="318"/>
        <end position="377"/>
    </location>
</feature>
<dbReference type="EMBL" id="AQGS01000003">
    <property type="protein sequence ID" value="EPS45820.1"/>
    <property type="molecule type" value="Genomic_DNA"/>
</dbReference>
<dbReference type="OrthoDB" id="1896086at2759"/>
<dbReference type="AlphaFoldDB" id="S8AS66"/>
<sequence length="435" mass="48788">MIFDEVIAKDVPTRSRPPVRDADGHQMEDPKIHTWEIGTGIAFFTVEGRYGLIRDLIRDKIIPEGKREIRGWMEMKTEGKLLTEIRQIDENHYRLIELQMLSQSKRKRDSFHRGANPNEVQSKHRALEQRAAVPAMRFGPIVPHDLLYLSAPPPDAEYDRVPGITRKVEYYYEDTQGAGVDVYVVDTGFSEFGKTHDDYYATGIGWPSKRGADGSLERLVVVGSANSDGTVLEDERENFVKVYAPSSCIMTPFLALNERSSHRSNYQLKNNYSLGVASVAAILANHLSANKDWTVTQAIEKLYKDAYPRIKNGRPIAWTGVRAPTAGQREHSESDDEPKACKGKRKQTDEDDDDTSKKAKLEEGPSGGPAVHRRQDVEEIEDCDDDYEELGIDEGGPAGNFISTRTVLQAYKTQVVSVTRTVEVTATTLVTRTAK</sequence>
<dbReference type="HOGENOM" id="CLU_630075_0_0_1"/>
<name>S8AS66_DACHA</name>
<feature type="compositionally biased region" description="Basic and acidic residues" evidence="1">
    <location>
        <begin position="328"/>
        <end position="340"/>
    </location>
</feature>
<organism evidence="2 3">
    <name type="scientific">Dactylellina haptotyla (strain CBS 200.50)</name>
    <name type="common">Nematode-trapping fungus</name>
    <name type="synonym">Monacrosporium haptotylum</name>
    <dbReference type="NCBI Taxonomy" id="1284197"/>
    <lineage>
        <taxon>Eukaryota</taxon>
        <taxon>Fungi</taxon>
        <taxon>Dikarya</taxon>
        <taxon>Ascomycota</taxon>
        <taxon>Pezizomycotina</taxon>
        <taxon>Orbiliomycetes</taxon>
        <taxon>Orbiliales</taxon>
        <taxon>Orbiliaceae</taxon>
        <taxon>Dactylellina</taxon>
    </lineage>
</organism>
<proteinExistence type="predicted"/>